<feature type="domain" description="Polysaccharide export protein N-terminal" evidence="15">
    <location>
        <begin position="40"/>
        <end position="128"/>
    </location>
</feature>
<keyword evidence="14" id="KW-0449">Lipoprotein</keyword>
<evidence type="ECO:0000256" key="13">
    <source>
        <dbReference type="ARBA" id="ARBA00023237"/>
    </source>
</evidence>
<dbReference type="GO" id="GO:0046930">
    <property type="term" value="C:pore complex"/>
    <property type="evidence" value="ECO:0007669"/>
    <property type="project" value="UniProtKB-KW"/>
</dbReference>
<evidence type="ECO:0000256" key="1">
    <source>
        <dbReference type="ARBA" id="ARBA00004571"/>
    </source>
</evidence>
<keyword evidence="12" id="KW-0564">Palmitate</keyword>
<dbReference type="GO" id="GO:0006811">
    <property type="term" value="P:monoatomic ion transport"/>
    <property type="evidence" value="ECO:0007669"/>
    <property type="project" value="UniProtKB-KW"/>
</dbReference>
<evidence type="ECO:0000256" key="12">
    <source>
        <dbReference type="ARBA" id="ARBA00023139"/>
    </source>
</evidence>
<sequence length="243" mass="27464">MAKKFIISSIFMLLLFSCKTYNVLEEEQPSRSMQDFSFDPNYEYRIRKDDKITLSVWGQDDLSVGSVYGIYNSNEVYGKWLLVDINGNIEIPKLGTTSVIGKSLPELKEDIKTKLKKWLVNPIVDVKVLNKEIAVMGEVRNPAVIQVDKDQNTLLELISKTGGFEMYANLKSVKILRQEGENVRVTNIDLTKMKDVPNQNIMLHPGDYVIVPSKKSKDFDKRVSTIIPFTTVTSAAAILIGLL</sequence>
<feature type="domain" description="SLBB" evidence="16">
    <location>
        <begin position="131"/>
        <end position="211"/>
    </location>
</feature>
<comment type="similarity">
    <text evidence="2">Belongs to the BexD/CtrA/VexA family.</text>
</comment>
<dbReference type="RefSeq" id="WP_072412709.1">
    <property type="nucleotide sequence ID" value="NZ_FPKW01000027.1"/>
</dbReference>
<proteinExistence type="inferred from homology"/>
<dbReference type="Pfam" id="PF22461">
    <property type="entry name" value="SLBB_2"/>
    <property type="match status" value="1"/>
</dbReference>
<evidence type="ECO:0000259" key="16">
    <source>
        <dbReference type="Pfam" id="PF22461"/>
    </source>
</evidence>
<evidence type="ECO:0000256" key="10">
    <source>
        <dbReference type="ARBA" id="ARBA00023114"/>
    </source>
</evidence>
<dbReference type="STRING" id="1612149.SAMN05216324_12714"/>
<keyword evidence="18" id="KW-1185">Reference proteome</keyword>
<keyword evidence="7" id="KW-0732">Signal</keyword>
<dbReference type="EMBL" id="FPKW01000027">
    <property type="protein sequence ID" value="SFZ96830.1"/>
    <property type="molecule type" value="Genomic_DNA"/>
</dbReference>
<dbReference type="Gene3D" id="3.10.560.10">
    <property type="entry name" value="Outer membrane lipoprotein wza domain like"/>
    <property type="match status" value="1"/>
</dbReference>
<dbReference type="InterPro" id="IPR049712">
    <property type="entry name" value="Poly_export"/>
</dbReference>
<keyword evidence="4" id="KW-1134">Transmembrane beta strand</keyword>
<dbReference type="InterPro" id="IPR054765">
    <property type="entry name" value="SLBB_dom"/>
</dbReference>
<dbReference type="GO" id="GO:0015159">
    <property type="term" value="F:polysaccharide transmembrane transporter activity"/>
    <property type="evidence" value="ECO:0007669"/>
    <property type="project" value="InterPro"/>
</dbReference>
<keyword evidence="5" id="KW-0762">Sugar transport</keyword>
<keyword evidence="8" id="KW-0625">Polysaccharide transport</keyword>
<keyword evidence="9" id="KW-0406">Ion transport</keyword>
<evidence type="ECO:0000256" key="8">
    <source>
        <dbReference type="ARBA" id="ARBA00023047"/>
    </source>
</evidence>
<keyword evidence="10" id="KW-0626">Porin</keyword>
<evidence type="ECO:0000259" key="15">
    <source>
        <dbReference type="Pfam" id="PF02563"/>
    </source>
</evidence>
<dbReference type="PANTHER" id="PTHR33619:SF3">
    <property type="entry name" value="POLYSACCHARIDE EXPORT PROTEIN GFCE-RELATED"/>
    <property type="match status" value="1"/>
</dbReference>
<dbReference type="AlphaFoldDB" id="A0A1K2IX18"/>
<evidence type="ECO:0000313" key="18">
    <source>
        <dbReference type="Proteomes" id="UP000182034"/>
    </source>
</evidence>
<evidence type="ECO:0000256" key="4">
    <source>
        <dbReference type="ARBA" id="ARBA00022452"/>
    </source>
</evidence>
<keyword evidence="13" id="KW-0998">Cell outer membrane</keyword>
<evidence type="ECO:0000256" key="5">
    <source>
        <dbReference type="ARBA" id="ARBA00022597"/>
    </source>
</evidence>
<dbReference type="Pfam" id="PF02563">
    <property type="entry name" value="Poly_export"/>
    <property type="match status" value="1"/>
</dbReference>
<keyword evidence="6" id="KW-0812">Transmembrane</keyword>
<keyword evidence="11" id="KW-0472">Membrane</keyword>
<organism evidence="17 18">
    <name type="scientific">Chryseobacterium limigenitum</name>
    <dbReference type="NCBI Taxonomy" id="1612149"/>
    <lineage>
        <taxon>Bacteria</taxon>
        <taxon>Pseudomonadati</taxon>
        <taxon>Bacteroidota</taxon>
        <taxon>Flavobacteriia</taxon>
        <taxon>Flavobacteriales</taxon>
        <taxon>Weeksellaceae</taxon>
        <taxon>Chryseobacterium group</taxon>
        <taxon>Chryseobacterium</taxon>
    </lineage>
</organism>
<comment type="subcellular location">
    <subcellularLocation>
        <location evidence="1">Cell outer membrane</location>
        <topology evidence="1">Multi-pass membrane protein</topology>
    </subcellularLocation>
</comment>
<evidence type="ECO:0000313" key="17">
    <source>
        <dbReference type="EMBL" id="SFZ96830.1"/>
    </source>
</evidence>
<evidence type="ECO:0000256" key="7">
    <source>
        <dbReference type="ARBA" id="ARBA00022729"/>
    </source>
</evidence>
<dbReference type="GO" id="GO:0009279">
    <property type="term" value="C:cell outer membrane"/>
    <property type="evidence" value="ECO:0007669"/>
    <property type="project" value="UniProtKB-SubCell"/>
</dbReference>
<evidence type="ECO:0000256" key="3">
    <source>
        <dbReference type="ARBA" id="ARBA00022448"/>
    </source>
</evidence>
<evidence type="ECO:0000256" key="2">
    <source>
        <dbReference type="ARBA" id="ARBA00009450"/>
    </source>
</evidence>
<keyword evidence="3" id="KW-0813">Transport</keyword>
<protein>
    <submittedName>
        <fullName evidence="17">Polysaccharide export outer membrane protein</fullName>
    </submittedName>
</protein>
<accession>A0A1K2IX18</accession>
<evidence type="ECO:0000256" key="11">
    <source>
        <dbReference type="ARBA" id="ARBA00023136"/>
    </source>
</evidence>
<dbReference type="OrthoDB" id="662756at2"/>
<dbReference type="Proteomes" id="UP000182034">
    <property type="component" value="Unassembled WGS sequence"/>
</dbReference>
<reference evidence="18" key="1">
    <citation type="submission" date="2016-10" db="EMBL/GenBank/DDBJ databases">
        <authorList>
            <person name="Varghese N."/>
            <person name="Submissions S."/>
        </authorList>
    </citation>
    <scope>NUCLEOTIDE SEQUENCE [LARGE SCALE GENOMIC DNA]</scope>
    <source>
        <strain evidence="18">SUR2</strain>
    </source>
</reference>
<dbReference type="PROSITE" id="PS51257">
    <property type="entry name" value="PROKAR_LIPOPROTEIN"/>
    <property type="match status" value="1"/>
</dbReference>
<evidence type="ECO:0000256" key="9">
    <source>
        <dbReference type="ARBA" id="ARBA00023065"/>
    </source>
</evidence>
<evidence type="ECO:0000256" key="14">
    <source>
        <dbReference type="ARBA" id="ARBA00023288"/>
    </source>
</evidence>
<dbReference type="PANTHER" id="PTHR33619">
    <property type="entry name" value="POLYSACCHARIDE EXPORT PROTEIN GFCE-RELATED"/>
    <property type="match status" value="1"/>
</dbReference>
<name>A0A1K2IX18_9FLAO</name>
<evidence type="ECO:0000256" key="6">
    <source>
        <dbReference type="ARBA" id="ARBA00022692"/>
    </source>
</evidence>
<dbReference type="InterPro" id="IPR003715">
    <property type="entry name" value="Poly_export_N"/>
</dbReference>
<gene>
    <name evidence="17" type="ORF">SAMN05216324_12714</name>
</gene>
<dbReference type="GO" id="GO:0015288">
    <property type="term" value="F:porin activity"/>
    <property type="evidence" value="ECO:0007669"/>
    <property type="project" value="UniProtKB-KW"/>
</dbReference>